<dbReference type="EMBL" id="RSCL01000011">
    <property type="protein sequence ID" value="RUT04363.1"/>
    <property type="molecule type" value="Genomic_DNA"/>
</dbReference>
<reference evidence="1" key="1">
    <citation type="submission" date="2018-12" db="EMBL/GenBank/DDBJ databases">
        <authorList>
            <person name="Will S."/>
            <person name="Neumann-Schaal M."/>
            <person name="Henke P."/>
        </authorList>
    </citation>
    <scope>NUCLEOTIDE SEQUENCE</scope>
    <source>
        <strain evidence="1">PCC 7102</strain>
    </source>
</reference>
<keyword evidence="2" id="KW-1185">Reference proteome</keyword>
<organism evidence="1 2">
    <name type="scientific">Dulcicalothrix desertica PCC 7102</name>
    <dbReference type="NCBI Taxonomy" id="232991"/>
    <lineage>
        <taxon>Bacteria</taxon>
        <taxon>Bacillati</taxon>
        <taxon>Cyanobacteriota</taxon>
        <taxon>Cyanophyceae</taxon>
        <taxon>Nostocales</taxon>
        <taxon>Calotrichaceae</taxon>
        <taxon>Dulcicalothrix</taxon>
    </lineage>
</organism>
<proteinExistence type="predicted"/>
<evidence type="ECO:0008006" key="3">
    <source>
        <dbReference type="Google" id="ProtNLM"/>
    </source>
</evidence>
<protein>
    <recommendedName>
        <fullName evidence="3">Alcohol dehydrogenase iron-type/glycerol dehydrogenase GldA domain-containing protein</fullName>
    </recommendedName>
</protein>
<dbReference type="Proteomes" id="UP000271624">
    <property type="component" value="Unassembled WGS sequence"/>
</dbReference>
<accession>A0A433VE68</accession>
<reference evidence="1" key="2">
    <citation type="journal article" date="2019" name="Genome Biol. Evol.">
        <title>Day and night: Metabolic profiles and evolutionary relationships of six axenic non-marine cyanobacteria.</title>
        <authorList>
            <person name="Will S.E."/>
            <person name="Henke P."/>
            <person name="Boedeker C."/>
            <person name="Huang S."/>
            <person name="Brinkmann H."/>
            <person name="Rohde M."/>
            <person name="Jarek M."/>
            <person name="Friedl T."/>
            <person name="Seufert S."/>
            <person name="Schumacher M."/>
            <person name="Overmann J."/>
            <person name="Neumann-Schaal M."/>
            <person name="Petersen J."/>
        </authorList>
    </citation>
    <scope>NUCLEOTIDE SEQUENCE [LARGE SCALE GENOMIC DNA]</scope>
    <source>
        <strain evidence="1">PCC 7102</strain>
    </source>
</reference>
<comment type="caution">
    <text evidence="1">The sequence shown here is derived from an EMBL/GenBank/DDBJ whole genome shotgun (WGS) entry which is preliminary data.</text>
</comment>
<dbReference type="Gene3D" id="1.20.1090.10">
    <property type="entry name" value="Dehydroquinate synthase-like - alpha domain"/>
    <property type="match status" value="1"/>
</dbReference>
<evidence type="ECO:0000313" key="2">
    <source>
        <dbReference type="Proteomes" id="UP000271624"/>
    </source>
</evidence>
<name>A0A433VE68_9CYAN</name>
<sequence length="77" mass="8820">MEVVENLKHQVDIPQTIKEALGLEEKEFFNLVEKMADQAFDDQCTGANPRYPLISDLKELYVLAYRGCYTDAAAFNF</sequence>
<dbReference type="RefSeq" id="WP_233787299.1">
    <property type="nucleotide sequence ID" value="NZ_RSCL01000011.1"/>
</dbReference>
<gene>
    <name evidence="1" type="ORF">DSM106972_045910</name>
</gene>
<dbReference type="AlphaFoldDB" id="A0A433VE68"/>
<evidence type="ECO:0000313" key="1">
    <source>
        <dbReference type="EMBL" id="RUT04363.1"/>
    </source>
</evidence>
<dbReference type="SUPFAM" id="SSF56796">
    <property type="entry name" value="Dehydroquinate synthase-like"/>
    <property type="match status" value="1"/>
</dbReference>